<name>A0AAD3H8Y2_9STRA</name>
<dbReference type="AlphaFoldDB" id="A0AAD3H8Y2"/>
<keyword evidence="3" id="KW-1185">Reference proteome</keyword>
<gene>
    <name evidence="2" type="ORF">CTEN210_10839</name>
</gene>
<keyword evidence="1" id="KW-0732">Signal</keyword>
<accession>A0AAD3H8Y2</accession>
<sequence>MVNTFVYSLLALLLAPLLASAESCYNAGDYSHMTNSGKVKNNFCNWIYKKREKRAPRYCLENLNIMLACPRSCAEFASSCPCDDIPGFTFNGIKTGKELECAWLEKSPNMETDFHRKSTYCAPRGEVAVGCAKTCGFCS</sequence>
<reference evidence="2 3" key="1">
    <citation type="journal article" date="2021" name="Sci. Rep.">
        <title>The genome of the diatom Chaetoceros tenuissimus carries an ancient integrated fragment of an extant virus.</title>
        <authorList>
            <person name="Hongo Y."/>
            <person name="Kimura K."/>
            <person name="Takaki Y."/>
            <person name="Yoshida Y."/>
            <person name="Baba S."/>
            <person name="Kobayashi G."/>
            <person name="Nagasaki K."/>
            <person name="Hano T."/>
            <person name="Tomaru Y."/>
        </authorList>
    </citation>
    <scope>NUCLEOTIDE SEQUENCE [LARGE SCALE GENOMIC DNA]</scope>
    <source>
        <strain evidence="2 3">NIES-3715</strain>
    </source>
</reference>
<proteinExistence type="predicted"/>
<evidence type="ECO:0000256" key="1">
    <source>
        <dbReference type="SAM" id="SignalP"/>
    </source>
</evidence>
<feature type="signal peptide" evidence="1">
    <location>
        <begin position="1"/>
        <end position="21"/>
    </location>
</feature>
<dbReference type="Proteomes" id="UP001054902">
    <property type="component" value="Unassembled WGS sequence"/>
</dbReference>
<feature type="chain" id="PRO_5041986835" evidence="1">
    <location>
        <begin position="22"/>
        <end position="139"/>
    </location>
</feature>
<comment type="caution">
    <text evidence="2">The sequence shown here is derived from an EMBL/GenBank/DDBJ whole genome shotgun (WGS) entry which is preliminary data.</text>
</comment>
<evidence type="ECO:0000313" key="2">
    <source>
        <dbReference type="EMBL" id="GFH54363.1"/>
    </source>
</evidence>
<protein>
    <submittedName>
        <fullName evidence="2">Uncharacterized protein</fullName>
    </submittedName>
</protein>
<dbReference type="EMBL" id="BLLK01000047">
    <property type="protein sequence ID" value="GFH54363.1"/>
    <property type="molecule type" value="Genomic_DNA"/>
</dbReference>
<organism evidence="2 3">
    <name type="scientific">Chaetoceros tenuissimus</name>
    <dbReference type="NCBI Taxonomy" id="426638"/>
    <lineage>
        <taxon>Eukaryota</taxon>
        <taxon>Sar</taxon>
        <taxon>Stramenopiles</taxon>
        <taxon>Ochrophyta</taxon>
        <taxon>Bacillariophyta</taxon>
        <taxon>Coscinodiscophyceae</taxon>
        <taxon>Chaetocerotophycidae</taxon>
        <taxon>Chaetocerotales</taxon>
        <taxon>Chaetocerotaceae</taxon>
        <taxon>Chaetoceros</taxon>
    </lineage>
</organism>
<evidence type="ECO:0000313" key="3">
    <source>
        <dbReference type="Proteomes" id="UP001054902"/>
    </source>
</evidence>